<dbReference type="GO" id="GO:0043130">
    <property type="term" value="F:ubiquitin binding"/>
    <property type="evidence" value="ECO:0007669"/>
    <property type="project" value="InterPro"/>
</dbReference>
<feature type="non-terminal residue" evidence="7">
    <location>
        <position position="1"/>
    </location>
</feature>
<organism evidence="7 8">
    <name type="scientific">Smittium megazygosporum</name>
    <dbReference type="NCBI Taxonomy" id="133381"/>
    <lineage>
        <taxon>Eukaryota</taxon>
        <taxon>Fungi</taxon>
        <taxon>Fungi incertae sedis</taxon>
        <taxon>Zoopagomycota</taxon>
        <taxon>Kickxellomycotina</taxon>
        <taxon>Harpellomycetes</taxon>
        <taxon>Harpellales</taxon>
        <taxon>Legeriomycetaceae</taxon>
        <taxon>Smittium</taxon>
    </lineage>
</organism>
<dbReference type="PROSITE" id="PS50002">
    <property type="entry name" value="SH3"/>
    <property type="match status" value="1"/>
</dbReference>
<dbReference type="Gene3D" id="2.30.30.700">
    <property type="entry name" value="SLA1 homology domain 1"/>
    <property type="match status" value="1"/>
</dbReference>
<dbReference type="Gene3D" id="1.10.150.50">
    <property type="entry name" value="Transcription Factor, Ets-1"/>
    <property type="match status" value="1"/>
</dbReference>
<feature type="compositionally biased region" description="Polar residues" evidence="5">
    <location>
        <begin position="350"/>
        <end position="364"/>
    </location>
</feature>
<feature type="region of interest" description="Disordered" evidence="5">
    <location>
        <begin position="126"/>
        <end position="147"/>
    </location>
</feature>
<feature type="compositionally biased region" description="Polar residues" evidence="5">
    <location>
        <begin position="172"/>
        <end position="189"/>
    </location>
</feature>
<keyword evidence="3 4" id="KW-0728">SH3 domain</keyword>
<dbReference type="GO" id="GO:0030674">
    <property type="term" value="F:protein-macromolecule adaptor activity"/>
    <property type="evidence" value="ECO:0007669"/>
    <property type="project" value="InterPro"/>
</dbReference>
<dbReference type="OrthoDB" id="5599924at2759"/>
<evidence type="ECO:0000313" key="7">
    <source>
        <dbReference type="EMBL" id="PVV02445.1"/>
    </source>
</evidence>
<feature type="region of interest" description="Disordered" evidence="5">
    <location>
        <begin position="166"/>
        <end position="193"/>
    </location>
</feature>
<evidence type="ECO:0000256" key="4">
    <source>
        <dbReference type="PROSITE-ProRule" id="PRU00192"/>
    </source>
</evidence>
<dbReference type="GO" id="GO:0042802">
    <property type="term" value="F:identical protein binding"/>
    <property type="evidence" value="ECO:0007669"/>
    <property type="project" value="InterPro"/>
</dbReference>
<dbReference type="InterPro" id="IPR036028">
    <property type="entry name" value="SH3-like_dom_sf"/>
</dbReference>
<dbReference type="PANTHER" id="PTHR48125:SF12">
    <property type="entry name" value="AT HOOK TRANSCRIPTION FACTOR FAMILY-RELATED"/>
    <property type="match status" value="1"/>
</dbReference>
<feature type="compositionally biased region" description="Low complexity" evidence="5">
    <location>
        <begin position="393"/>
        <end position="416"/>
    </location>
</feature>
<dbReference type="InterPro" id="IPR001452">
    <property type="entry name" value="SH3_domain"/>
</dbReference>
<feature type="region of interest" description="Disordered" evidence="5">
    <location>
        <begin position="1"/>
        <end position="66"/>
    </location>
</feature>
<dbReference type="PANTHER" id="PTHR48125">
    <property type="entry name" value="LP07818P1"/>
    <property type="match status" value="1"/>
</dbReference>
<name>A0A2T9ZCZ7_9FUNG</name>
<evidence type="ECO:0000259" key="6">
    <source>
        <dbReference type="PROSITE" id="PS50002"/>
    </source>
</evidence>
<dbReference type="InterPro" id="IPR007131">
    <property type="entry name" value="SHD1"/>
</dbReference>
<dbReference type="SMART" id="SM00326">
    <property type="entry name" value="SH3"/>
    <property type="match status" value="1"/>
</dbReference>
<dbReference type="STRING" id="133381.A0A2T9ZCZ7"/>
<sequence>SAAIPPPPPPPPPPPSKESPTPQQPKQSQPSKSISSSKSKFSLSTSPASFNYQKSSQSQNVQINPNSGHKKYATVLYNFAANGPDEISVKQSQVVELVSDLEGGWSNVIVDFDSSRPATGIVPTSFLKAQDQSQNKSSVPDPKSKQENGTLLTAAEMLKIQHKKDNTHNHNRSGQHTVNSHKPATSGSSAKKENDFKIEGIRKWTDANGNFSIDARFLYLDDNNVVYLIKQDGNEINAPLSKLSAKDQAYIKQDIYSQSHPQSKNTYKKPWRQRKPSNFDWFDFFTLKANINADKALRYDTSFTDEGLDGQSISELLDEKDNDTIKYLGVNAEDIPAIISAFQKHLGIKTSQKTQNKADTQVSSAPEPKNANKPAPADDAWIPKNKLKPVIVSKASGQSSTQAATTSTTIKTTFSKPGAPTDAKKPVSSKPPIPSSKPQPISKPVGSSLDSNQAKLVEQEQKLKNQEEELKKTRLLLQQQNDQLMQIKQTRQVEEQLAVLKSQKEKQEVENQWKDLLSQKALISQQQKQLEDMKKAIEENKTLFKQHQTNIRQASPITNTSTSASQPQTTGKLMEPLAPTRLQQTYKPNYSGAVSNTRPGSTTTQGSFTSIGPSTGLHQSKYSVFENTNPTSSSVFTKNPPVSRTSTFTGDSGINFNSTSAAQQLGQSVATTSVPGVLSNVQAPNTAAQINTFSGNPSYSQQQISSIGRPTGISNTPNTSSISNIHGNISSNTANVGNVNRVNVQPAVAQPSQQYSFQNQVPQQVGQFSSHVSGFVNSQNPTSSPPVQVNNQSPSYSVTNIQQYGSNIARPPLQNTSTFSDISRIQRQIYSTTSTTFKLSTANRCTPFTHIVLCGFFSATYITATNLSASTNPASLSATTTKSATRISDSLFPTTY</sequence>
<comment type="caution">
    <text evidence="7">The sequence shown here is derived from an EMBL/GenBank/DDBJ whole genome shotgun (WGS) entry which is preliminary data.</text>
</comment>
<evidence type="ECO:0000256" key="5">
    <source>
        <dbReference type="SAM" id="MobiDB-lite"/>
    </source>
</evidence>
<dbReference type="EMBL" id="MBFS01000459">
    <property type="protein sequence ID" value="PVV02445.1"/>
    <property type="molecule type" value="Genomic_DNA"/>
</dbReference>
<dbReference type="Pfam" id="PF03983">
    <property type="entry name" value="SHD1"/>
    <property type="match status" value="1"/>
</dbReference>
<feature type="compositionally biased region" description="Low complexity" evidence="5">
    <location>
        <begin position="18"/>
        <end position="49"/>
    </location>
</feature>
<gene>
    <name evidence="7" type="ORF">BB560_003100</name>
</gene>
<evidence type="ECO:0000313" key="8">
    <source>
        <dbReference type="Proteomes" id="UP000245609"/>
    </source>
</evidence>
<dbReference type="GO" id="GO:0008092">
    <property type="term" value="F:cytoskeletal protein binding"/>
    <property type="evidence" value="ECO:0007669"/>
    <property type="project" value="InterPro"/>
</dbReference>
<feature type="compositionally biased region" description="Polar residues" evidence="5">
    <location>
        <begin position="50"/>
        <end position="66"/>
    </location>
</feature>
<feature type="domain" description="SH3" evidence="6">
    <location>
        <begin position="68"/>
        <end position="132"/>
    </location>
</feature>
<comment type="similarity">
    <text evidence="1">Belongs to the SLA1 family.</text>
</comment>
<evidence type="ECO:0000256" key="1">
    <source>
        <dbReference type="ARBA" id="ARBA00007948"/>
    </source>
</evidence>
<feature type="compositionally biased region" description="Low complexity" evidence="5">
    <location>
        <begin position="365"/>
        <end position="380"/>
    </location>
</feature>
<dbReference type="InterPro" id="IPR013761">
    <property type="entry name" value="SAM/pointed_sf"/>
</dbReference>
<keyword evidence="8" id="KW-1185">Reference proteome</keyword>
<dbReference type="Proteomes" id="UP000245609">
    <property type="component" value="Unassembled WGS sequence"/>
</dbReference>
<evidence type="ECO:0000256" key="3">
    <source>
        <dbReference type="ARBA" id="ARBA00022443"/>
    </source>
</evidence>
<dbReference type="Gene3D" id="2.30.30.40">
    <property type="entry name" value="SH3 Domains"/>
    <property type="match status" value="1"/>
</dbReference>
<evidence type="ECO:0000256" key="2">
    <source>
        <dbReference type="ARBA" id="ARBA00020357"/>
    </source>
</evidence>
<reference evidence="7 8" key="1">
    <citation type="journal article" date="2018" name="MBio">
        <title>Comparative Genomics Reveals the Core Gene Toolbox for the Fungus-Insect Symbiosis.</title>
        <authorList>
            <person name="Wang Y."/>
            <person name="Stata M."/>
            <person name="Wang W."/>
            <person name="Stajich J.E."/>
            <person name="White M.M."/>
            <person name="Moncalvo J.M."/>
        </authorList>
    </citation>
    <scope>NUCLEOTIDE SEQUENCE [LARGE SCALE GENOMIC DNA]</scope>
    <source>
        <strain evidence="7 8">SC-DP-2</strain>
    </source>
</reference>
<feature type="compositionally biased region" description="Pro residues" evidence="5">
    <location>
        <begin position="1"/>
        <end position="17"/>
    </location>
</feature>
<proteinExistence type="inferred from homology"/>
<feature type="region of interest" description="Disordered" evidence="5">
    <location>
        <begin position="592"/>
        <end position="611"/>
    </location>
</feature>
<dbReference type="SUPFAM" id="SSF50044">
    <property type="entry name" value="SH3-domain"/>
    <property type="match status" value="1"/>
</dbReference>
<accession>A0A2T9ZCZ7</accession>
<dbReference type="AlphaFoldDB" id="A0A2T9ZCZ7"/>
<feature type="region of interest" description="Disordered" evidence="5">
    <location>
        <begin position="350"/>
        <end position="450"/>
    </location>
</feature>
<protein>
    <recommendedName>
        <fullName evidence="2">Actin cytoskeleton-regulatory complex protein SLA1</fullName>
    </recommendedName>
</protein>